<comment type="caution">
    <text evidence="1">The sequence shown here is derived from an EMBL/GenBank/DDBJ whole genome shotgun (WGS) entry which is preliminary data.</text>
</comment>
<protein>
    <submittedName>
        <fullName evidence="1">Uncharacterized protein</fullName>
    </submittedName>
</protein>
<evidence type="ECO:0000313" key="2">
    <source>
        <dbReference type="Proteomes" id="UP001568358"/>
    </source>
</evidence>
<reference evidence="1 2" key="1">
    <citation type="submission" date="2024-07" db="EMBL/GenBank/DDBJ databases">
        <title>Active virus-host system and metabolic interactions in a Lokiarchaeon culture.</title>
        <authorList>
            <person name="Ponce Toledo R.I."/>
            <person name="Rodrigues Oliveira T."/>
            <person name="Schleper C."/>
        </authorList>
    </citation>
    <scope>NUCLEOTIDE SEQUENCE [LARGE SCALE GENOMIC DNA]</scope>
    <source>
        <strain evidence="1 2">B35</strain>
    </source>
</reference>
<dbReference type="Proteomes" id="UP001568358">
    <property type="component" value="Unassembled WGS sequence"/>
</dbReference>
<evidence type="ECO:0000313" key="1">
    <source>
        <dbReference type="EMBL" id="MEZ6854174.1"/>
    </source>
</evidence>
<accession>A0ABV4JWZ4</accession>
<dbReference type="RefSeq" id="WP_371150717.1">
    <property type="nucleotide sequence ID" value="NZ_JBFSOO010000008.1"/>
</dbReference>
<dbReference type="EMBL" id="JBFSOO010000008">
    <property type="protein sequence ID" value="MEZ6854174.1"/>
    <property type="molecule type" value="Genomic_DNA"/>
</dbReference>
<name>A0ABV4JWZ4_9BACT</name>
<gene>
    <name evidence="1" type="ORF">AB2Z07_11655</name>
</gene>
<sequence>MVGTNGFIKRVGHDELWAYLFERTGSMGPYRSEDRSLQKHIAEFKGMYGKAPAQRPNPVPSWYGYVFSIKPDCTIQCGWVKKSASTIGSEKIHAALQIASLYYPVDKLPWTKREEGMPQEHGKSLFLVYDNVRRKLLIIAAYIERDSLRYTDGNHFSLFSLQDVVAWTPMTMPFDAVYGLLCKELIYA</sequence>
<keyword evidence="2" id="KW-1185">Reference proteome</keyword>
<organism evidence="1 2">
    <name type="scientific">Halodesulfovibrio aestuarii</name>
    <dbReference type="NCBI Taxonomy" id="126333"/>
    <lineage>
        <taxon>Bacteria</taxon>
        <taxon>Pseudomonadati</taxon>
        <taxon>Thermodesulfobacteriota</taxon>
        <taxon>Desulfovibrionia</taxon>
        <taxon>Desulfovibrionales</taxon>
        <taxon>Desulfovibrionaceae</taxon>
        <taxon>Halodesulfovibrio</taxon>
    </lineage>
</organism>
<proteinExistence type="predicted"/>